<dbReference type="Proteomes" id="UP001219525">
    <property type="component" value="Unassembled WGS sequence"/>
</dbReference>
<reference evidence="1" key="1">
    <citation type="submission" date="2023-03" db="EMBL/GenBank/DDBJ databases">
        <title>Massive genome expansion in bonnet fungi (Mycena s.s.) driven by repeated elements and novel gene families across ecological guilds.</title>
        <authorList>
            <consortium name="Lawrence Berkeley National Laboratory"/>
            <person name="Harder C.B."/>
            <person name="Miyauchi S."/>
            <person name="Viragh M."/>
            <person name="Kuo A."/>
            <person name="Thoen E."/>
            <person name="Andreopoulos B."/>
            <person name="Lu D."/>
            <person name="Skrede I."/>
            <person name="Drula E."/>
            <person name="Henrissat B."/>
            <person name="Morin E."/>
            <person name="Kohler A."/>
            <person name="Barry K."/>
            <person name="LaButti K."/>
            <person name="Morin E."/>
            <person name="Salamov A."/>
            <person name="Lipzen A."/>
            <person name="Mereny Z."/>
            <person name="Hegedus B."/>
            <person name="Baldrian P."/>
            <person name="Stursova M."/>
            <person name="Weitz H."/>
            <person name="Taylor A."/>
            <person name="Grigoriev I.V."/>
            <person name="Nagy L.G."/>
            <person name="Martin F."/>
            <person name="Kauserud H."/>
        </authorList>
    </citation>
    <scope>NUCLEOTIDE SEQUENCE</scope>
    <source>
        <strain evidence="1">9144</strain>
    </source>
</reference>
<sequence length="96" mass="10934">LAYVEWYKPLTQLDKSLGMYKITPAMNLQNRRASIIPITLISRSCHFIPQFGPTADRSMRSEDVLDVHKDFYLNCHLRLVASPKGAPAFKPATKGW</sequence>
<gene>
    <name evidence="1" type="ORF">GGX14DRAFT_383622</name>
</gene>
<accession>A0AAD6UJI1</accession>
<comment type="caution">
    <text evidence="1">The sequence shown here is derived from an EMBL/GenBank/DDBJ whole genome shotgun (WGS) entry which is preliminary data.</text>
</comment>
<evidence type="ECO:0000313" key="2">
    <source>
        <dbReference type="Proteomes" id="UP001219525"/>
    </source>
</evidence>
<organism evidence="1 2">
    <name type="scientific">Mycena pura</name>
    <dbReference type="NCBI Taxonomy" id="153505"/>
    <lineage>
        <taxon>Eukaryota</taxon>
        <taxon>Fungi</taxon>
        <taxon>Dikarya</taxon>
        <taxon>Basidiomycota</taxon>
        <taxon>Agaricomycotina</taxon>
        <taxon>Agaricomycetes</taxon>
        <taxon>Agaricomycetidae</taxon>
        <taxon>Agaricales</taxon>
        <taxon>Marasmiineae</taxon>
        <taxon>Mycenaceae</taxon>
        <taxon>Mycena</taxon>
    </lineage>
</organism>
<dbReference type="EMBL" id="JARJCW010000208">
    <property type="protein sequence ID" value="KAJ7186265.1"/>
    <property type="molecule type" value="Genomic_DNA"/>
</dbReference>
<proteinExistence type="predicted"/>
<dbReference type="AlphaFoldDB" id="A0AAD6UJI1"/>
<name>A0AAD6UJI1_9AGAR</name>
<evidence type="ECO:0000313" key="1">
    <source>
        <dbReference type="EMBL" id="KAJ7186265.1"/>
    </source>
</evidence>
<keyword evidence="2" id="KW-1185">Reference proteome</keyword>
<feature type="non-terminal residue" evidence="1">
    <location>
        <position position="1"/>
    </location>
</feature>
<protein>
    <submittedName>
        <fullName evidence="1">Uncharacterized protein</fullName>
    </submittedName>
</protein>